<dbReference type="InterPro" id="IPR052162">
    <property type="entry name" value="Sensor_kinase/Photoreceptor"/>
</dbReference>
<keyword evidence="3" id="KW-0597">Phosphoprotein</keyword>
<comment type="catalytic activity">
    <reaction evidence="1">
        <text>ATP + protein L-histidine = ADP + protein N-phospho-L-histidine.</text>
        <dbReference type="EC" id="2.7.13.3"/>
    </reaction>
</comment>
<feature type="domain" description="PAS" evidence="7">
    <location>
        <begin position="133"/>
        <end position="198"/>
    </location>
</feature>
<dbReference type="SUPFAM" id="SSF55874">
    <property type="entry name" value="ATPase domain of HSP90 chaperone/DNA topoisomerase II/histidine kinase"/>
    <property type="match status" value="1"/>
</dbReference>
<dbReference type="PROSITE" id="PS50113">
    <property type="entry name" value="PAC"/>
    <property type="match status" value="1"/>
</dbReference>
<dbReference type="FunFam" id="3.30.565.10:FF:000006">
    <property type="entry name" value="Sensor histidine kinase WalK"/>
    <property type="match status" value="1"/>
</dbReference>
<dbReference type="PROSITE" id="PS50109">
    <property type="entry name" value="HIS_KIN"/>
    <property type="match status" value="1"/>
</dbReference>
<keyword evidence="4" id="KW-0808">Transferase</keyword>
<dbReference type="Gene3D" id="1.10.287.130">
    <property type="match status" value="1"/>
</dbReference>
<dbReference type="PANTHER" id="PTHR43304:SF1">
    <property type="entry name" value="PAC DOMAIN-CONTAINING PROTEIN"/>
    <property type="match status" value="1"/>
</dbReference>
<dbReference type="Proteomes" id="UP000009881">
    <property type="component" value="Unassembled WGS sequence"/>
</dbReference>
<dbReference type="EMBL" id="ANHY01000008">
    <property type="protein sequence ID" value="EKV30435.1"/>
    <property type="molecule type" value="Genomic_DNA"/>
</dbReference>
<dbReference type="InterPro" id="IPR000014">
    <property type="entry name" value="PAS"/>
</dbReference>
<gene>
    <name evidence="9" type="ORF">C882_4394</name>
</gene>
<dbReference type="EC" id="2.7.13.3" evidence="2"/>
<evidence type="ECO:0000256" key="3">
    <source>
        <dbReference type="ARBA" id="ARBA00022553"/>
    </source>
</evidence>
<dbReference type="Pfam" id="PF00989">
    <property type="entry name" value="PAS"/>
    <property type="match status" value="2"/>
</dbReference>
<dbReference type="CDD" id="cd00082">
    <property type="entry name" value="HisKA"/>
    <property type="match status" value="1"/>
</dbReference>
<dbReference type="CDD" id="cd00130">
    <property type="entry name" value="PAS"/>
    <property type="match status" value="2"/>
</dbReference>
<dbReference type="RefSeq" id="WP_009540502.1">
    <property type="nucleotide sequence ID" value="NZ_ANHY01000008.1"/>
</dbReference>
<protein>
    <recommendedName>
        <fullName evidence="2">histidine kinase</fullName>
        <ecNumber evidence="2">2.7.13.3</ecNumber>
    </recommendedName>
</protein>
<dbReference type="InterPro" id="IPR003661">
    <property type="entry name" value="HisK_dim/P_dom"/>
</dbReference>
<dbReference type="SMART" id="SM00388">
    <property type="entry name" value="HisKA"/>
    <property type="match status" value="1"/>
</dbReference>
<evidence type="ECO:0000313" key="10">
    <source>
        <dbReference type="Proteomes" id="UP000009881"/>
    </source>
</evidence>
<reference evidence="9 10" key="1">
    <citation type="journal article" date="2013" name="Genome Announc.">
        <title>Draft Genome Sequence of an Alphaproteobacterium, Caenispirillum salinarum AK4(T), Isolated from a Solar Saltern.</title>
        <authorList>
            <person name="Khatri I."/>
            <person name="Singh A."/>
            <person name="Korpole S."/>
            <person name="Pinnaka A.K."/>
            <person name="Subramanian S."/>
        </authorList>
    </citation>
    <scope>NUCLEOTIDE SEQUENCE [LARGE SCALE GENOMIC DNA]</scope>
    <source>
        <strain evidence="9 10">AK4</strain>
    </source>
</reference>
<sequence length="508" mass="56092">MSLPGAANAELLSLAFATSSGAITISRLRDGLYLEVNQGFAEMSGWAVDEVLGHTAFEQDIWYDAAERERFVRALQREGRVRNMLCRFRRRSGEVFHGHMSGSLFQANGEPHIFAVTQDVEDIIQARQRAEASETRLRTLLAHIPHGIREIDMRGVILLENPAHADLFGYAPGDLVGRRTLDLLADRDKAAELQQMIDTFDPATGPRAGGYEADMTRKDGSIIRVRVDWSIQPPVEPDAPPTAISVLTDLTPTVRAQEELRRSVDELTRSNAELERYAYIAAHDLREPIRTVTSYAQLLRRRLTTAGQLTGDMAELFDYLETGAHRMSAVVDDLLAYSRLQSRAAPFEPVDLDGVMATVRNNLARVIHECGAEVVCETPLPTVTADAAQMVQLFQNLVSNALRYQPQAEGHTPRVVLAARRETAGWAIAVADNGIGIEARFFDRIFQLFQRLHSQREYPGTGVGLAICQRVAERHGGAIDVESEVGVGTTFTVHLPDVPPEDAAVPQG</sequence>
<evidence type="ECO:0000259" key="8">
    <source>
        <dbReference type="PROSITE" id="PS50113"/>
    </source>
</evidence>
<evidence type="ECO:0000256" key="5">
    <source>
        <dbReference type="ARBA" id="ARBA00022777"/>
    </source>
</evidence>
<dbReference type="Gene3D" id="3.30.450.20">
    <property type="entry name" value="PAS domain"/>
    <property type="match status" value="2"/>
</dbReference>
<evidence type="ECO:0000256" key="2">
    <source>
        <dbReference type="ARBA" id="ARBA00012438"/>
    </source>
</evidence>
<dbReference type="InterPro" id="IPR005467">
    <property type="entry name" value="His_kinase_dom"/>
</dbReference>
<dbReference type="OrthoDB" id="7313492at2"/>
<feature type="domain" description="Histidine kinase" evidence="6">
    <location>
        <begin position="280"/>
        <end position="499"/>
    </location>
</feature>
<dbReference type="SMART" id="SM00387">
    <property type="entry name" value="HATPase_c"/>
    <property type="match status" value="1"/>
</dbReference>
<organism evidence="9 10">
    <name type="scientific">Caenispirillum salinarum AK4</name>
    <dbReference type="NCBI Taxonomy" id="1238182"/>
    <lineage>
        <taxon>Bacteria</taxon>
        <taxon>Pseudomonadati</taxon>
        <taxon>Pseudomonadota</taxon>
        <taxon>Alphaproteobacteria</taxon>
        <taxon>Rhodospirillales</taxon>
        <taxon>Novispirillaceae</taxon>
        <taxon>Caenispirillum</taxon>
    </lineage>
</organism>
<evidence type="ECO:0000256" key="4">
    <source>
        <dbReference type="ARBA" id="ARBA00022679"/>
    </source>
</evidence>
<evidence type="ECO:0000256" key="1">
    <source>
        <dbReference type="ARBA" id="ARBA00000085"/>
    </source>
</evidence>
<dbReference type="AlphaFoldDB" id="K9GWQ0"/>
<evidence type="ECO:0000259" key="7">
    <source>
        <dbReference type="PROSITE" id="PS50112"/>
    </source>
</evidence>
<dbReference type="InterPro" id="IPR003594">
    <property type="entry name" value="HATPase_dom"/>
</dbReference>
<dbReference type="PATRIC" id="fig|1238182.3.peg.2056"/>
<dbReference type="InterPro" id="IPR013767">
    <property type="entry name" value="PAS_fold"/>
</dbReference>
<dbReference type="Gene3D" id="3.30.565.10">
    <property type="entry name" value="Histidine kinase-like ATPase, C-terminal domain"/>
    <property type="match status" value="1"/>
</dbReference>
<dbReference type="SMART" id="SM00091">
    <property type="entry name" value="PAS"/>
    <property type="match status" value="2"/>
</dbReference>
<dbReference type="InterPro" id="IPR036890">
    <property type="entry name" value="HATPase_C_sf"/>
</dbReference>
<dbReference type="Pfam" id="PF02518">
    <property type="entry name" value="HATPase_c"/>
    <property type="match status" value="1"/>
</dbReference>
<dbReference type="InterPro" id="IPR000700">
    <property type="entry name" value="PAS-assoc_C"/>
</dbReference>
<dbReference type="GO" id="GO:0006355">
    <property type="term" value="P:regulation of DNA-templated transcription"/>
    <property type="evidence" value="ECO:0007669"/>
    <property type="project" value="InterPro"/>
</dbReference>
<dbReference type="SUPFAM" id="SSF47384">
    <property type="entry name" value="Homodimeric domain of signal transducing histidine kinase"/>
    <property type="match status" value="1"/>
</dbReference>
<feature type="domain" description="PAC" evidence="8">
    <location>
        <begin position="209"/>
        <end position="262"/>
    </location>
</feature>
<dbReference type="NCBIfam" id="TIGR00229">
    <property type="entry name" value="sensory_box"/>
    <property type="match status" value="2"/>
</dbReference>
<dbReference type="SUPFAM" id="SSF55785">
    <property type="entry name" value="PYP-like sensor domain (PAS domain)"/>
    <property type="match status" value="2"/>
</dbReference>
<dbReference type="PANTHER" id="PTHR43304">
    <property type="entry name" value="PHYTOCHROME-LIKE PROTEIN CPH1"/>
    <property type="match status" value="1"/>
</dbReference>
<keyword evidence="5 9" id="KW-0418">Kinase</keyword>
<dbReference type="PRINTS" id="PR00344">
    <property type="entry name" value="BCTRLSENSOR"/>
</dbReference>
<dbReference type="InterPro" id="IPR004358">
    <property type="entry name" value="Sig_transdc_His_kin-like_C"/>
</dbReference>
<dbReference type="GO" id="GO:0000155">
    <property type="term" value="F:phosphorelay sensor kinase activity"/>
    <property type="evidence" value="ECO:0007669"/>
    <property type="project" value="InterPro"/>
</dbReference>
<comment type="caution">
    <text evidence="9">The sequence shown here is derived from an EMBL/GenBank/DDBJ whole genome shotgun (WGS) entry which is preliminary data.</text>
</comment>
<evidence type="ECO:0000313" key="9">
    <source>
        <dbReference type="EMBL" id="EKV30435.1"/>
    </source>
</evidence>
<proteinExistence type="predicted"/>
<dbReference type="PROSITE" id="PS50112">
    <property type="entry name" value="PAS"/>
    <property type="match status" value="1"/>
</dbReference>
<name>K9GWQ0_9PROT</name>
<dbReference type="eggNOG" id="COG4251">
    <property type="taxonomic scope" value="Bacteria"/>
</dbReference>
<keyword evidence="10" id="KW-1185">Reference proteome</keyword>
<dbReference type="Pfam" id="PF00512">
    <property type="entry name" value="HisKA"/>
    <property type="match status" value="1"/>
</dbReference>
<dbReference type="InterPro" id="IPR036097">
    <property type="entry name" value="HisK_dim/P_sf"/>
</dbReference>
<evidence type="ECO:0000259" key="6">
    <source>
        <dbReference type="PROSITE" id="PS50109"/>
    </source>
</evidence>
<accession>K9GWQ0</accession>
<dbReference type="STRING" id="1238182.C882_4394"/>
<dbReference type="InterPro" id="IPR035965">
    <property type="entry name" value="PAS-like_dom_sf"/>
</dbReference>